<protein>
    <submittedName>
        <fullName evidence="1">Uncharacterized protein</fullName>
    </submittedName>
</protein>
<organism evidence="1 2">
    <name type="scientific">Sphingosinicella soli</name>
    <dbReference type="NCBI Taxonomy" id="333708"/>
    <lineage>
        <taxon>Bacteria</taxon>
        <taxon>Pseudomonadati</taxon>
        <taxon>Pseudomonadota</taxon>
        <taxon>Alphaproteobacteria</taxon>
        <taxon>Sphingomonadales</taxon>
        <taxon>Sphingosinicellaceae</taxon>
        <taxon>Sphingosinicella</taxon>
    </lineage>
</organism>
<evidence type="ECO:0000313" key="1">
    <source>
        <dbReference type="EMBL" id="MBB4633313.1"/>
    </source>
</evidence>
<evidence type="ECO:0000313" key="2">
    <source>
        <dbReference type="Proteomes" id="UP000566324"/>
    </source>
</evidence>
<name>A0A7W7B3G7_9SPHN</name>
<dbReference type="Proteomes" id="UP000566324">
    <property type="component" value="Unassembled WGS sequence"/>
</dbReference>
<dbReference type="EMBL" id="JACHNZ010000039">
    <property type="protein sequence ID" value="MBB4633313.1"/>
    <property type="molecule type" value="Genomic_DNA"/>
</dbReference>
<dbReference type="AlphaFoldDB" id="A0A7W7B3G7"/>
<proteinExistence type="predicted"/>
<gene>
    <name evidence="1" type="ORF">GGQ98_002947</name>
</gene>
<comment type="caution">
    <text evidence="1">The sequence shown here is derived from an EMBL/GenBank/DDBJ whole genome shotgun (WGS) entry which is preliminary data.</text>
</comment>
<dbReference type="RefSeq" id="WP_184070799.1">
    <property type="nucleotide sequence ID" value="NZ_JACHNZ010000039.1"/>
</dbReference>
<sequence length="52" mass="5475">MAYALGVVILVATAGSIKIFWMLYALIALLGVGSTPIVLVRPIAAAFEKQRG</sequence>
<reference evidence="1 2" key="1">
    <citation type="submission" date="2020-08" db="EMBL/GenBank/DDBJ databases">
        <title>Genomic Encyclopedia of Type Strains, Phase IV (KMG-IV): sequencing the most valuable type-strain genomes for metagenomic binning, comparative biology and taxonomic classification.</title>
        <authorList>
            <person name="Goeker M."/>
        </authorList>
    </citation>
    <scope>NUCLEOTIDE SEQUENCE [LARGE SCALE GENOMIC DNA]</scope>
    <source>
        <strain evidence="1 2">DSM 17328</strain>
    </source>
</reference>
<accession>A0A7W7B3G7</accession>
<keyword evidence="2" id="KW-1185">Reference proteome</keyword>